<accession>A0AAD7CI46</accession>
<protein>
    <submittedName>
        <fullName evidence="1">Uncharacterized protein</fullName>
    </submittedName>
</protein>
<evidence type="ECO:0000313" key="1">
    <source>
        <dbReference type="EMBL" id="KAJ7649854.1"/>
    </source>
</evidence>
<organism evidence="1 2">
    <name type="scientific">Roridomyces roridus</name>
    <dbReference type="NCBI Taxonomy" id="1738132"/>
    <lineage>
        <taxon>Eukaryota</taxon>
        <taxon>Fungi</taxon>
        <taxon>Dikarya</taxon>
        <taxon>Basidiomycota</taxon>
        <taxon>Agaricomycotina</taxon>
        <taxon>Agaricomycetes</taxon>
        <taxon>Agaricomycetidae</taxon>
        <taxon>Agaricales</taxon>
        <taxon>Marasmiineae</taxon>
        <taxon>Mycenaceae</taxon>
        <taxon>Roridomyces</taxon>
    </lineage>
</organism>
<gene>
    <name evidence="1" type="ORF">FB45DRAFT_858812</name>
</gene>
<dbReference type="Proteomes" id="UP001221142">
    <property type="component" value="Unassembled WGS sequence"/>
</dbReference>
<comment type="caution">
    <text evidence="1">The sequence shown here is derived from an EMBL/GenBank/DDBJ whole genome shotgun (WGS) entry which is preliminary data.</text>
</comment>
<proteinExistence type="predicted"/>
<name>A0AAD7CI46_9AGAR</name>
<dbReference type="AlphaFoldDB" id="A0AAD7CI46"/>
<keyword evidence="2" id="KW-1185">Reference proteome</keyword>
<evidence type="ECO:0000313" key="2">
    <source>
        <dbReference type="Proteomes" id="UP001221142"/>
    </source>
</evidence>
<dbReference type="EMBL" id="JARKIF010000001">
    <property type="protein sequence ID" value="KAJ7649854.1"/>
    <property type="molecule type" value="Genomic_DNA"/>
</dbReference>
<sequence>MDLEGPIRCWFDGALEVPGGGASSGPALGHGWKSAACRLFLDSTNINLAQVVFHSNLDCFSCQFKDPEGRLRKLTRWSTASQKSGMRGQIVTCARLESEGVGEGGRRYAHVELKPVAAAQGSSDVEGTGILTRARKACVEIGRGKALEREETEHEDGHKMSLSAEVLTRIRSVFNLEERSVFVAGRASSSRGRGVIGRRWREKTRGDIHMITPSLGQMSHVESGPGLIFDRPETSGFETAMVLWCAPWGWAGLT</sequence>
<reference evidence="1" key="1">
    <citation type="submission" date="2023-03" db="EMBL/GenBank/DDBJ databases">
        <title>Massive genome expansion in bonnet fungi (Mycena s.s.) driven by repeated elements and novel gene families across ecological guilds.</title>
        <authorList>
            <consortium name="Lawrence Berkeley National Laboratory"/>
            <person name="Harder C.B."/>
            <person name="Miyauchi S."/>
            <person name="Viragh M."/>
            <person name="Kuo A."/>
            <person name="Thoen E."/>
            <person name="Andreopoulos B."/>
            <person name="Lu D."/>
            <person name="Skrede I."/>
            <person name="Drula E."/>
            <person name="Henrissat B."/>
            <person name="Morin E."/>
            <person name="Kohler A."/>
            <person name="Barry K."/>
            <person name="LaButti K."/>
            <person name="Morin E."/>
            <person name="Salamov A."/>
            <person name="Lipzen A."/>
            <person name="Mereny Z."/>
            <person name="Hegedus B."/>
            <person name="Baldrian P."/>
            <person name="Stursova M."/>
            <person name="Weitz H."/>
            <person name="Taylor A."/>
            <person name="Grigoriev I.V."/>
            <person name="Nagy L.G."/>
            <person name="Martin F."/>
            <person name="Kauserud H."/>
        </authorList>
    </citation>
    <scope>NUCLEOTIDE SEQUENCE</scope>
    <source>
        <strain evidence="1">9284</strain>
    </source>
</reference>